<evidence type="ECO:0000256" key="1">
    <source>
        <dbReference type="SAM" id="MobiDB-lite"/>
    </source>
</evidence>
<protein>
    <recommendedName>
        <fullName evidence="4">OmpA-like domain-containing protein</fullName>
    </recommendedName>
</protein>
<proteinExistence type="predicted"/>
<dbReference type="Gene3D" id="3.30.1330.60">
    <property type="entry name" value="OmpA-like domain"/>
    <property type="match status" value="1"/>
</dbReference>
<accession>A0A4Y1X3X1</accession>
<dbReference type="AlphaFoldDB" id="A0A4Y1X3X1"/>
<reference evidence="3" key="1">
    <citation type="submission" date="2019-06" db="EMBL/GenBank/DDBJ databases">
        <title>Alistipes onderdonkii subsp. vulgaris subsp. nov., Alistipes dispar sp. nov. and Alistipes communis sp. nov., isolated from human faeces, and creation of Alistipes onderdonkii subsp. onderdonkii subsp. nov.</title>
        <authorList>
            <person name="Sakamoto M."/>
            <person name="Ikeyama N."/>
            <person name="Ogata Y."/>
            <person name="Suda W."/>
            <person name="Iino T."/>
            <person name="Hattori M."/>
            <person name="Ohkuma M."/>
        </authorList>
    </citation>
    <scope>NUCLEOTIDE SEQUENCE [LARGE SCALE GENOMIC DNA]</scope>
    <source>
        <strain evidence="3">5CPEGH6</strain>
    </source>
</reference>
<feature type="region of interest" description="Disordered" evidence="1">
    <location>
        <begin position="209"/>
        <end position="274"/>
    </location>
</feature>
<sequence>MFGAFAAGELHGQTAADSARIYYRRGHREVDIRFRENGSELERFIGCVREVYETGRLEGVEIRSYASPDGTDRLNETLSRRRADSLASYIARRAGIPGELIRARGEGVAWELLRGMVASSDMRCRDEVLDILDNTPLWIFDGAGRIVDGRKKRLMDLRGGVPYNYMAEHFFPGLRTGFSAVIRLESGPDVPAESLSAAVSTAAACADGREADPAVGTGCTSRSEAAAVPSREIPDISSPGGPSDASRSGAAESPSSEMETSRTDPAVRKETTVAEREPLHRLAVKTNLLYDAVLMPSLEVEYRIDDRWSVNLEGDVAWWKNDGRHRYYQLATVSSEGRYWFGTRKPWHGHYVGVFGGFSWYDLENGARGYRGEAETVGLSYGYMFPVGRSLSFEAGIGIGYMHSEYEEYLPIDGHYVYQQTSRMNYFGPLKLKFALVWRLWNTDGKKGGVR</sequence>
<evidence type="ECO:0008006" key="4">
    <source>
        <dbReference type="Google" id="ProtNLM"/>
    </source>
</evidence>
<keyword evidence="3" id="KW-1185">Reference proteome</keyword>
<dbReference type="Proteomes" id="UP000319374">
    <property type="component" value="Chromosome"/>
</dbReference>
<name>A0A4Y1X3X1_9BACT</name>
<dbReference type="InterPro" id="IPR036737">
    <property type="entry name" value="OmpA-like_sf"/>
</dbReference>
<dbReference type="KEGG" id="ada:A5CPEGH6_21320"/>
<organism evidence="2 3">
    <name type="scientific">Alistipes dispar</name>
    <dbReference type="NCBI Taxonomy" id="2585119"/>
    <lineage>
        <taxon>Bacteria</taxon>
        <taxon>Pseudomonadati</taxon>
        <taxon>Bacteroidota</taxon>
        <taxon>Bacteroidia</taxon>
        <taxon>Bacteroidales</taxon>
        <taxon>Rikenellaceae</taxon>
        <taxon>Alistipes</taxon>
    </lineage>
</organism>
<dbReference type="SUPFAM" id="SSF103088">
    <property type="entry name" value="OmpA-like"/>
    <property type="match status" value="1"/>
</dbReference>
<dbReference type="EMBL" id="AP019736">
    <property type="protein sequence ID" value="BBL07494.1"/>
    <property type="molecule type" value="Genomic_DNA"/>
</dbReference>
<evidence type="ECO:0000313" key="3">
    <source>
        <dbReference type="Proteomes" id="UP000319374"/>
    </source>
</evidence>
<feature type="compositionally biased region" description="Basic and acidic residues" evidence="1">
    <location>
        <begin position="259"/>
        <end position="274"/>
    </location>
</feature>
<evidence type="ECO:0000313" key="2">
    <source>
        <dbReference type="EMBL" id="BBL07494.1"/>
    </source>
</evidence>
<gene>
    <name evidence="2" type="ORF">A5CPEGH6_21320</name>
</gene>
<dbReference type="InterPro" id="IPR021958">
    <property type="entry name" value="DUF3575"/>
</dbReference>
<dbReference type="Pfam" id="PF12099">
    <property type="entry name" value="DUF3575"/>
    <property type="match status" value="1"/>
</dbReference>